<proteinExistence type="predicted"/>
<dbReference type="SUPFAM" id="SSF54593">
    <property type="entry name" value="Glyoxalase/Bleomycin resistance protein/Dihydroxybiphenyl dioxygenase"/>
    <property type="match status" value="1"/>
</dbReference>
<keyword evidence="4" id="KW-1185">Reference proteome</keyword>
<dbReference type="Gene3D" id="3.10.180.10">
    <property type="entry name" value="2,3-Dihydroxybiphenyl 1,2-Dioxygenase, domain 1"/>
    <property type="match status" value="1"/>
</dbReference>
<comment type="caution">
    <text evidence="3">The sequence shown here is derived from an EMBL/GenBank/DDBJ whole genome shotgun (WGS) entry which is preliminary data.</text>
</comment>
<dbReference type="Pfam" id="PF00903">
    <property type="entry name" value="Glyoxalase"/>
    <property type="match status" value="1"/>
</dbReference>
<dbReference type="PROSITE" id="PS51819">
    <property type="entry name" value="VOC"/>
    <property type="match status" value="1"/>
</dbReference>
<evidence type="ECO:0000259" key="2">
    <source>
        <dbReference type="PROSITE" id="PS51819"/>
    </source>
</evidence>
<gene>
    <name evidence="3" type="ORF">GCM10011579_091110</name>
</gene>
<name>A0A917YEG7_9ACTN</name>
<dbReference type="InterPro" id="IPR029068">
    <property type="entry name" value="Glyas_Bleomycin-R_OHBP_Dase"/>
</dbReference>
<accession>A0A917YEG7</accession>
<evidence type="ECO:0000256" key="1">
    <source>
        <dbReference type="SAM" id="MobiDB-lite"/>
    </source>
</evidence>
<dbReference type="InterPro" id="IPR037523">
    <property type="entry name" value="VOC_core"/>
</dbReference>
<evidence type="ECO:0000313" key="4">
    <source>
        <dbReference type="Proteomes" id="UP000600365"/>
    </source>
</evidence>
<dbReference type="RefSeq" id="WP_189192040.1">
    <property type="nucleotide sequence ID" value="NZ_BMMM01000027.1"/>
</dbReference>
<evidence type="ECO:0000313" key="3">
    <source>
        <dbReference type="EMBL" id="GGN92829.1"/>
    </source>
</evidence>
<dbReference type="Proteomes" id="UP000600365">
    <property type="component" value="Unassembled WGS sequence"/>
</dbReference>
<dbReference type="EMBL" id="BMMM01000027">
    <property type="protein sequence ID" value="GGN92829.1"/>
    <property type="molecule type" value="Genomic_DNA"/>
</dbReference>
<dbReference type="AlphaFoldDB" id="A0A917YEG7"/>
<feature type="domain" description="VOC" evidence="2">
    <location>
        <begin position="4"/>
        <end position="138"/>
    </location>
</feature>
<feature type="region of interest" description="Disordered" evidence="1">
    <location>
        <begin position="96"/>
        <end position="115"/>
    </location>
</feature>
<organism evidence="3 4">
    <name type="scientific">Streptomyces albiflavescens</name>
    <dbReference type="NCBI Taxonomy" id="1623582"/>
    <lineage>
        <taxon>Bacteria</taxon>
        <taxon>Bacillati</taxon>
        <taxon>Actinomycetota</taxon>
        <taxon>Actinomycetes</taxon>
        <taxon>Kitasatosporales</taxon>
        <taxon>Streptomycetaceae</taxon>
        <taxon>Streptomyces</taxon>
    </lineage>
</organism>
<dbReference type="InterPro" id="IPR004360">
    <property type="entry name" value="Glyas_Fos-R_dOase_dom"/>
</dbReference>
<protein>
    <recommendedName>
        <fullName evidence="2">VOC domain-containing protein</fullName>
    </recommendedName>
</protein>
<reference evidence="3 4" key="1">
    <citation type="journal article" date="2014" name="Int. J. Syst. Evol. Microbiol.">
        <title>Complete genome sequence of Corynebacterium casei LMG S-19264T (=DSM 44701T), isolated from a smear-ripened cheese.</title>
        <authorList>
            <consortium name="US DOE Joint Genome Institute (JGI-PGF)"/>
            <person name="Walter F."/>
            <person name="Albersmeier A."/>
            <person name="Kalinowski J."/>
            <person name="Ruckert C."/>
        </authorList>
    </citation>
    <scope>NUCLEOTIDE SEQUENCE [LARGE SCALE GENOMIC DNA]</scope>
    <source>
        <strain evidence="3 4">CGMCC 4.7111</strain>
    </source>
</reference>
<sequence>MEYKLEVVILPVSDVDRSLAFYTEHLDFNLDVDYGPSPVFRVVQLTPPGSACSVQIGVGLTDAEPGSAQGLYLVVPDLEAAQAELASRGVDVGEIRHKSPNNTWQGGFEPGADPERRDYASFAEVMDPDGNTWTLQERGFRPS</sequence>